<evidence type="ECO:0000313" key="2">
    <source>
        <dbReference type="Proteomes" id="UP000320216"/>
    </source>
</evidence>
<dbReference type="OrthoDB" id="4979053at2"/>
<protein>
    <recommendedName>
        <fullName evidence="3">HK97 gp10 family phage protein</fullName>
    </recommendedName>
</protein>
<evidence type="ECO:0008006" key="3">
    <source>
        <dbReference type="Google" id="ProtNLM"/>
    </source>
</evidence>
<dbReference type="AlphaFoldDB" id="A0A5B8M5A4"/>
<reference evidence="1 2" key="1">
    <citation type="submission" date="2019-07" db="EMBL/GenBank/DDBJ databases">
        <title>Full genome sequence of Humibacter sp. WJ7-1.</title>
        <authorList>
            <person name="Im W.-T."/>
        </authorList>
    </citation>
    <scope>NUCLEOTIDE SEQUENCE [LARGE SCALE GENOMIC DNA]</scope>
    <source>
        <strain evidence="1 2">WJ7-1</strain>
    </source>
</reference>
<gene>
    <name evidence="1" type="ORF">FPZ11_08325</name>
</gene>
<dbReference type="RefSeq" id="WP_146319958.1">
    <property type="nucleotide sequence ID" value="NZ_CP042305.1"/>
</dbReference>
<dbReference type="Proteomes" id="UP000320216">
    <property type="component" value="Chromosome"/>
</dbReference>
<dbReference type="EMBL" id="CP042305">
    <property type="protein sequence ID" value="QDZ14762.1"/>
    <property type="molecule type" value="Genomic_DNA"/>
</dbReference>
<organism evidence="1 2">
    <name type="scientific">Humibacter ginsenosidimutans</name>
    <dbReference type="NCBI Taxonomy" id="2599293"/>
    <lineage>
        <taxon>Bacteria</taxon>
        <taxon>Bacillati</taxon>
        <taxon>Actinomycetota</taxon>
        <taxon>Actinomycetes</taxon>
        <taxon>Micrococcales</taxon>
        <taxon>Microbacteriaceae</taxon>
        <taxon>Humibacter</taxon>
    </lineage>
</organism>
<evidence type="ECO:0000313" key="1">
    <source>
        <dbReference type="EMBL" id="QDZ14762.1"/>
    </source>
</evidence>
<sequence length="147" mass="15581">MRGVDADARRHLFAAARQDATPIWKEELAERATTRLQSAVLVRTAKVAVTARNIQFKSATAGKLSTGTAASTLAAATEFGMSPGSYISTHSPKGKSYLRRAGSAFGPRKQAGKVVFPAVDDAIPRVTSLVIQTCGRSLYDALDGKTN</sequence>
<dbReference type="KEGG" id="huw:FPZ11_08325"/>
<keyword evidence="2" id="KW-1185">Reference proteome</keyword>
<name>A0A5B8M5A4_9MICO</name>
<accession>A0A5B8M5A4</accession>
<proteinExistence type="predicted"/>